<sequence length="418" mass="46101">MPRQLPWTVKGAGRIQANLAPARQAAKPRVSSAIEGDFFDDTVLASGKGEGRAIESDDDLPKLPAEPSTPLTRTGTKDAPRKRREESSSPPPVDKFEQPCIESMHKGVSRFDLRDDEWMMVEDEFLETAKLFTRHLHMAEYEKLKKTIEEKKKQAEIARPVVANAKLSTTALMKEKAKVQEQKQKRAIRDVFASQNNDDDEGEAKVRDTAPMRTNASRTTSSFLTLRNPPTSSPKQPLKSYEAQESDSEDLDASRPLKKPASKAITTPRTTQAHISSTSAEQTPALPTSTKTKASIVKPAPPSIVKQPRLRLSGATPFDMLDEYIPKKSPQSSPQISAEGPTKPPVARHTSTSSTKSSSVGWSASASVDTRASEIASDINVSKETSNRIAKRKAEREKQEKEKARKEADLDDIPTFLF</sequence>
<reference evidence="3" key="1">
    <citation type="journal article" date="2022" name="Microb. Genom.">
        <title>A global pangenome for the wheat fungal pathogen Pyrenophora tritici-repentis and prediction of effector protein structural homology.</title>
        <authorList>
            <person name="Moolhuijzen P.M."/>
            <person name="See P.T."/>
            <person name="Shi G."/>
            <person name="Powell H.R."/>
            <person name="Cockram J."/>
            <person name="Jorgensen L.N."/>
            <person name="Benslimane H."/>
            <person name="Strelkov S.E."/>
            <person name="Turner J."/>
            <person name="Liu Z."/>
            <person name="Moffat C.S."/>
        </authorList>
    </citation>
    <scope>NUCLEOTIDE SEQUENCE [LARGE SCALE GENOMIC DNA]</scope>
</reference>
<keyword evidence="3" id="KW-1185">Reference proteome</keyword>
<dbReference type="EMBL" id="NRDI02000001">
    <property type="protein sequence ID" value="KAI1520678.1"/>
    <property type="molecule type" value="Genomic_DNA"/>
</dbReference>
<evidence type="ECO:0000313" key="2">
    <source>
        <dbReference type="EMBL" id="KAI1520678.1"/>
    </source>
</evidence>
<feature type="region of interest" description="Disordered" evidence="1">
    <location>
        <begin position="182"/>
        <end position="418"/>
    </location>
</feature>
<organism evidence="2 3">
    <name type="scientific">Pyrenophora tritici-repentis</name>
    <dbReference type="NCBI Taxonomy" id="45151"/>
    <lineage>
        <taxon>Eukaryota</taxon>
        <taxon>Fungi</taxon>
        <taxon>Dikarya</taxon>
        <taxon>Ascomycota</taxon>
        <taxon>Pezizomycotina</taxon>
        <taxon>Dothideomycetes</taxon>
        <taxon>Pleosporomycetidae</taxon>
        <taxon>Pleosporales</taxon>
        <taxon>Pleosporineae</taxon>
        <taxon>Pleosporaceae</taxon>
        <taxon>Pyrenophora</taxon>
    </lineage>
</organism>
<dbReference type="Proteomes" id="UP000249757">
    <property type="component" value="Unassembled WGS sequence"/>
</dbReference>
<feature type="compositionally biased region" description="Basic and acidic residues" evidence="1">
    <location>
        <begin position="392"/>
        <end position="408"/>
    </location>
</feature>
<name>A0A922T482_9PLEO</name>
<feature type="region of interest" description="Disordered" evidence="1">
    <location>
        <begin position="49"/>
        <end position="101"/>
    </location>
</feature>
<protein>
    <submittedName>
        <fullName evidence="2">Uncharacterized protein</fullName>
    </submittedName>
</protein>
<feature type="compositionally biased region" description="Polar residues" evidence="1">
    <location>
        <begin position="212"/>
        <end position="235"/>
    </location>
</feature>
<accession>A0A922T482</accession>
<feature type="compositionally biased region" description="Polar residues" evidence="1">
    <location>
        <begin position="264"/>
        <end position="293"/>
    </location>
</feature>
<feature type="compositionally biased region" description="Basic and acidic residues" evidence="1">
    <location>
        <begin position="75"/>
        <end position="87"/>
    </location>
</feature>
<feature type="compositionally biased region" description="Low complexity" evidence="1">
    <location>
        <begin position="347"/>
        <end position="367"/>
    </location>
</feature>
<dbReference type="OrthoDB" id="5374569at2759"/>
<evidence type="ECO:0000313" key="3">
    <source>
        <dbReference type="Proteomes" id="UP000249757"/>
    </source>
</evidence>
<proteinExistence type="predicted"/>
<dbReference type="OMA" id="TPFDMLD"/>
<comment type="caution">
    <text evidence="2">The sequence shown here is derived from an EMBL/GenBank/DDBJ whole genome shotgun (WGS) entry which is preliminary data.</text>
</comment>
<evidence type="ECO:0000256" key="1">
    <source>
        <dbReference type="SAM" id="MobiDB-lite"/>
    </source>
</evidence>
<feature type="compositionally biased region" description="Low complexity" evidence="1">
    <location>
        <begin position="327"/>
        <end position="337"/>
    </location>
</feature>
<dbReference type="AlphaFoldDB" id="A0A922T482"/>
<gene>
    <name evidence="2" type="ORF">Ptr86124_001046</name>
</gene>
<feature type="compositionally biased region" description="Basic and acidic residues" evidence="1">
    <location>
        <begin position="49"/>
        <end position="61"/>
    </location>
</feature>